<comment type="similarity">
    <text evidence="1 11">Belongs to the glycosyl hydrolase 4 family.</text>
</comment>
<evidence type="ECO:0000256" key="10">
    <source>
        <dbReference type="PIRSR" id="PIRSR601088-4"/>
    </source>
</evidence>
<evidence type="ECO:0000256" key="2">
    <source>
        <dbReference type="ARBA" id="ARBA00022723"/>
    </source>
</evidence>
<evidence type="ECO:0000259" key="12">
    <source>
        <dbReference type="Pfam" id="PF11975"/>
    </source>
</evidence>
<evidence type="ECO:0000256" key="9">
    <source>
        <dbReference type="PIRSR" id="PIRSR601088-3"/>
    </source>
</evidence>
<evidence type="ECO:0000256" key="3">
    <source>
        <dbReference type="ARBA" id="ARBA00022801"/>
    </source>
</evidence>
<dbReference type="GO" id="GO:0008706">
    <property type="term" value="F:6-phospho-beta-glucosidase activity"/>
    <property type="evidence" value="ECO:0007669"/>
    <property type="project" value="UniProtKB-EC"/>
</dbReference>
<dbReference type="Pfam" id="PF11975">
    <property type="entry name" value="Glyco_hydro_4C"/>
    <property type="match status" value="1"/>
</dbReference>
<evidence type="ECO:0000256" key="8">
    <source>
        <dbReference type="PIRSR" id="PIRSR601088-2"/>
    </source>
</evidence>
<dbReference type="GO" id="GO:0016616">
    <property type="term" value="F:oxidoreductase activity, acting on the CH-OH group of donors, NAD or NADP as acceptor"/>
    <property type="evidence" value="ECO:0007669"/>
    <property type="project" value="InterPro"/>
</dbReference>
<dbReference type="PROSITE" id="PS01324">
    <property type="entry name" value="GLYCOSYL_HYDROL_F4"/>
    <property type="match status" value="1"/>
</dbReference>
<dbReference type="InterPro" id="IPR015955">
    <property type="entry name" value="Lactate_DH/Glyco_Ohase_4_C"/>
</dbReference>
<dbReference type="GO" id="GO:0005975">
    <property type="term" value="P:carbohydrate metabolic process"/>
    <property type="evidence" value="ECO:0007669"/>
    <property type="project" value="InterPro"/>
</dbReference>
<dbReference type="Gene3D" id="3.90.110.10">
    <property type="entry name" value="Lactate dehydrogenase/glycoside hydrolase, family 4, C-terminal"/>
    <property type="match status" value="1"/>
</dbReference>
<dbReference type="InterPro" id="IPR019802">
    <property type="entry name" value="GlycHydrolase_4_CS"/>
</dbReference>
<dbReference type="Proteomes" id="UP000539111">
    <property type="component" value="Unassembled WGS sequence"/>
</dbReference>
<dbReference type="PANTHER" id="PTHR32092">
    <property type="entry name" value="6-PHOSPHO-BETA-GLUCOSIDASE-RELATED"/>
    <property type="match status" value="1"/>
</dbReference>
<comment type="caution">
    <text evidence="13">The sequence shown here is derived from an EMBL/GenBank/DDBJ whole genome shotgun (WGS) entry which is preliminary data.</text>
</comment>
<protein>
    <submittedName>
        <fullName evidence="13">6-phospho-beta-glucosidase</fullName>
        <ecNumber evidence="13">3.2.1.86</ecNumber>
    </submittedName>
</protein>
<keyword evidence="4 11" id="KW-0520">NAD</keyword>
<dbReference type="InterPro" id="IPR036291">
    <property type="entry name" value="NAD(P)-bd_dom_sf"/>
</dbReference>
<feature type="binding site" evidence="8">
    <location>
        <position position="161"/>
    </location>
    <ligand>
        <name>substrate</name>
    </ligand>
</feature>
<dbReference type="EC" id="3.2.1.86" evidence="13"/>
<proteinExistence type="inferred from homology"/>
<evidence type="ECO:0000256" key="1">
    <source>
        <dbReference type="ARBA" id="ARBA00010141"/>
    </source>
</evidence>
<comment type="cofactor">
    <cofactor evidence="11">
        <name>NAD(+)</name>
        <dbReference type="ChEBI" id="CHEBI:57540"/>
    </cofactor>
    <text evidence="11">Binds 1 NAD(+) per subunit.</text>
</comment>
<keyword evidence="9" id="KW-0408">Iron</keyword>
<dbReference type="SUPFAM" id="SSF56327">
    <property type="entry name" value="LDH C-terminal domain-like"/>
    <property type="match status" value="1"/>
</dbReference>
<evidence type="ECO:0000256" key="11">
    <source>
        <dbReference type="RuleBase" id="RU361152"/>
    </source>
</evidence>
<keyword evidence="6 11" id="KW-0326">Glycosidase</keyword>
<name>A0A7Z0A807_9MICO</name>
<keyword evidence="2 9" id="KW-0479">Metal-binding</keyword>
<feature type="binding site" evidence="8">
    <location>
        <position position="107"/>
    </location>
    <ligand>
        <name>substrate</name>
    </ligand>
</feature>
<reference evidence="13 14" key="1">
    <citation type="submission" date="2020-07" db="EMBL/GenBank/DDBJ databases">
        <title>Sequencing the genomes of 1000 actinobacteria strains.</title>
        <authorList>
            <person name="Klenk H.-P."/>
        </authorList>
    </citation>
    <scope>NUCLEOTIDE SEQUENCE [LARGE SCALE GENOMIC DNA]</scope>
    <source>
        <strain evidence="13 14">DSM 26341</strain>
    </source>
</reference>
<dbReference type="InterPro" id="IPR001088">
    <property type="entry name" value="Glyco_hydro_4"/>
</dbReference>
<dbReference type="Pfam" id="PF02056">
    <property type="entry name" value="Glyco_hydro_4"/>
    <property type="match status" value="1"/>
</dbReference>
<feature type="active site" description="Proton acceptor" evidence="7">
    <location>
        <position position="260"/>
    </location>
</feature>
<organism evidence="13 14">
    <name type="scientific">Spelaeicoccus albus</name>
    <dbReference type="NCBI Taxonomy" id="1280376"/>
    <lineage>
        <taxon>Bacteria</taxon>
        <taxon>Bacillati</taxon>
        <taxon>Actinomycetota</taxon>
        <taxon>Actinomycetes</taxon>
        <taxon>Micrococcales</taxon>
        <taxon>Brevibacteriaceae</taxon>
        <taxon>Spelaeicoccus</taxon>
    </lineage>
</organism>
<dbReference type="Gene3D" id="3.40.50.720">
    <property type="entry name" value="NAD(P)-binding Rossmann-like Domain"/>
    <property type="match status" value="1"/>
</dbReference>
<keyword evidence="9" id="KW-0533">Nickel</keyword>
<dbReference type="SUPFAM" id="SSF51735">
    <property type="entry name" value="NAD(P)-binding Rossmann-fold domains"/>
    <property type="match status" value="1"/>
</dbReference>
<gene>
    <name evidence="13" type="ORF">BJY26_000368</name>
</gene>
<keyword evidence="14" id="KW-1185">Reference proteome</keyword>
<feature type="binding site" evidence="9">
    <location>
        <position position="212"/>
    </location>
    <ligand>
        <name>Mn(2+)</name>
        <dbReference type="ChEBI" id="CHEBI:29035"/>
    </ligand>
</feature>
<evidence type="ECO:0000313" key="14">
    <source>
        <dbReference type="Proteomes" id="UP000539111"/>
    </source>
</evidence>
<keyword evidence="3 11" id="KW-0378">Hydrolase</keyword>
<dbReference type="AlphaFoldDB" id="A0A7Z0A807"/>
<evidence type="ECO:0000313" key="13">
    <source>
        <dbReference type="EMBL" id="NYI66062.1"/>
    </source>
</evidence>
<feature type="site" description="Increases basicity of active site Tyr" evidence="10">
    <location>
        <position position="123"/>
    </location>
</feature>
<dbReference type="GO" id="GO:0046872">
    <property type="term" value="F:metal ion binding"/>
    <property type="evidence" value="ECO:0007669"/>
    <property type="project" value="UniProtKB-KW"/>
</dbReference>
<feature type="binding site" evidence="9">
    <location>
        <position position="182"/>
    </location>
    <ligand>
        <name>Mn(2+)</name>
        <dbReference type="ChEBI" id="CHEBI:29035"/>
    </ligand>
</feature>
<feature type="active site" description="Proton donor" evidence="7">
    <location>
        <position position="183"/>
    </location>
</feature>
<keyword evidence="5 9" id="KW-0464">Manganese</keyword>
<sequence length="474" mass="49688">MKLTIVGGGGFRVPLVIGALIGSAADGHTIIDRVDLYDTDPAALATMDAVLRGQRGALGVAPGRTARGSGAGRPVPLDVRTTTDLDDALAGADFVFSAIRVGGLHGRVLDEKVALDAGVLGQETVGAGGLSYALRTLPVTNALARRIAEIAPDAWLINFTNPAGIVTEAARGYLGDRVIGICDSPVGLIRRACRAGGFDPAAATAQYGGLNHLGWLNGLSVDGVDRLPALLRSPAVSTFEEGRLFGPHWLRILGALPNEYLDYFYRRDETLRSVRNAVTTRGEEIERDVGAFFAGTGPQTPPDDAYRRWVDARASREAGYMADNRAAAGAGDRDERDLSGGGYEGVALELMRRLAGASGGSGGELILNVPGHGAITCLPGEAIVEVPCTVSPAGAKPARTQPLSLHQQSLVSAVKASEREVIDAVDNGSRAAAERAFAFHPLIASESTAGHLLDGYEQAFPELGRLFRKTRRGV</sequence>
<dbReference type="PRINTS" id="PR00732">
    <property type="entry name" value="GLHYDRLASE4"/>
</dbReference>
<evidence type="ECO:0000256" key="4">
    <source>
        <dbReference type="ARBA" id="ARBA00023027"/>
    </source>
</evidence>
<dbReference type="RefSeq" id="WP_179425167.1">
    <property type="nucleotide sequence ID" value="NZ_JACBZP010000001.1"/>
</dbReference>
<dbReference type="InterPro" id="IPR022616">
    <property type="entry name" value="Glyco_hydro_4_C"/>
</dbReference>
<dbReference type="EMBL" id="JACBZP010000001">
    <property type="protein sequence ID" value="NYI66062.1"/>
    <property type="molecule type" value="Genomic_DNA"/>
</dbReference>
<evidence type="ECO:0000256" key="7">
    <source>
        <dbReference type="PIRSR" id="PIRSR601088-1"/>
    </source>
</evidence>
<evidence type="ECO:0000256" key="6">
    <source>
        <dbReference type="ARBA" id="ARBA00023295"/>
    </source>
</evidence>
<evidence type="ECO:0000256" key="5">
    <source>
        <dbReference type="ARBA" id="ARBA00023211"/>
    </source>
</evidence>
<feature type="domain" description="Glycosyl hydrolase family 4 C-terminal" evidence="12">
    <location>
        <begin position="208"/>
        <end position="443"/>
    </location>
</feature>
<keyword evidence="9" id="KW-0170">Cobalt</keyword>
<accession>A0A7Z0A807</accession>
<dbReference type="PANTHER" id="PTHR32092:SF5">
    <property type="entry name" value="6-PHOSPHO-BETA-GLUCOSIDASE"/>
    <property type="match status" value="1"/>
</dbReference>